<dbReference type="RefSeq" id="WP_035231998.1">
    <property type="nucleotide sequence ID" value="NZ_ARXV01000005.1"/>
</dbReference>
<evidence type="ECO:0000256" key="5">
    <source>
        <dbReference type="SAM" id="MobiDB-lite"/>
    </source>
</evidence>
<comment type="similarity">
    <text evidence="4">Belongs to the BamE family.</text>
</comment>
<dbReference type="EMBL" id="ARXV01000005">
    <property type="protein sequence ID" value="KGD65110.1"/>
    <property type="molecule type" value="Genomic_DNA"/>
</dbReference>
<name>A0A095URK3_9GAMM</name>
<keyword evidence="3 4" id="KW-0998">Cell outer membrane</keyword>
<dbReference type="Proteomes" id="UP000029444">
    <property type="component" value="Unassembled WGS sequence"/>
</dbReference>
<dbReference type="STRING" id="1177154.Y5S_01544"/>
<gene>
    <name evidence="4" type="primary">bamE</name>
    <name evidence="7" type="ORF">Y5S_01544</name>
</gene>
<sequence>MPRITTLLLLSTLMVLSGCSSLRFPGVYRIDIPQGNFVTEDMLAQLQPGMTPDQVRFALGAPTLIDPFTANVWFYPMTYRPGKGDNVSQKIAVYFEGGVYSRYEGQVIDDFKAKTSGRNDRELQQKAEQRQKESD</sequence>
<comment type="function">
    <text evidence="4">Part of the outer membrane protein assembly complex, which is involved in assembly and insertion of beta-barrel proteins into the outer membrane.</text>
</comment>
<dbReference type="GO" id="GO:0043165">
    <property type="term" value="P:Gram-negative-bacterium-type cell outer membrane assembly"/>
    <property type="evidence" value="ECO:0007669"/>
    <property type="project" value="UniProtKB-UniRule"/>
</dbReference>
<dbReference type="PANTHER" id="PTHR37482:SF1">
    <property type="entry name" value="OUTER MEMBRANE PROTEIN ASSEMBLY FACTOR BAME"/>
    <property type="match status" value="1"/>
</dbReference>
<evidence type="ECO:0000256" key="4">
    <source>
        <dbReference type="HAMAP-Rule" id="MF_00925"/>
    </source>
</evidence>
<feature type="region of interest" description="Disordered" evidence="5">
    <location>
        <begin position="115"/>
        <end position="135"/>
    </location>
</feature>
<comment type="subunit">
    <text evidence="4">Part of the Bam complex.</text>
</comment>
<protein>
    <recommendedName>
        <fullName evidence="4">Outer membrane protein assembly factor BamE</fullName>
    </recommendedName>
</protein>
<dbReference type="Pfam" id="PF04355">
    <property type="entry name" value="BamE"/>
    <property type="match status" value="1"/>
</dbReference>
<dbReference type="InterPro" id="IPR026592">
    <property type="entry name" value="BamE"/>
</dbReference>
<keyword evidence="2 4" id="KW-0472">Membrane</keyword>
<dbReference type="HAMAP" id="MF_00925">
    <property type="entry name" value="OM_assembly_BamE"/>
    <property type="match status" value="1"/>
</dbReference>
<dbReference type="PATRIC" id="fig|1177154.3.peg.1576"/>
<keyword evidence="4" id="KW-0564">Palmitate</keyword>
<evidence type="ECO:0000313" key="8">
    <source>
        <dbReference type="Proteomes" id="UP000029444"/>
    </source>
</evidence>
<keyword evidence="4 7" id="KW-0449">Lipoprotein</keyword>
<dbReference type="AlphaFoldDB" id="A0A095URK3"/>
<dbReference type="PROSITE" id="PS51257">
    <property type="entry name" value="PROKAR_LIPOPROTEIN"/>
    <property type="match status" value="1"/>
</dbReference>
<dbReference type="GO" id="GO:1990063">
    <property type="term" value="C:Bam protein complex"/>
    <property type="evidence" value="ECO:0007669"/>
    <property type="project" value="TreeGrafter"/>
</dbReference>
<dbReference type="PANTHER" id="PTHR37482">
    <property type="entry name" value="OUTER MEMBRANE PROTEIN ASSEMBLY FACTOR BAME"/>
    <property type="match status" value="1"/>
</dbReference>
<evidence type="ECO:0000256" key="1">
    <source>
        <dbReference type="ARBA" id="ARBA00022729"/>
    </source>
</evidence>
<feature type="domain" description="Outer membrane protein assembly factor BamE" evidence="6">
    <location>
        <begin position="35"/>
        <end position="102"/>
    </location>
</feature>
<evidence type="ECO:0000313" key="7">
    <source>
        <dbReference type="EMBL" id="KGD65110.1"/>
    </source>
</evidence>
<evidence type="ECO:0000256" key="3">
    <source>
        <dbReference type="ARBA" id="ARBA00023237"/>
    </source>
</evidence>
<dbReference type="InterPro" id="IPR037873">
    <property type="entry name" value="BamE-like"/>
</dbReference>
<organism evidence="7 8">
    <name type="scientific">Alcanivorax nanhaiticus</name>
    <dbReference type="NCBI Taxonomy" id="1177154"/>
    <lineage>
        <taxon>Bacteria</taxon>
        <taxon>Pseudomonadati</taxon>
        <taxon>Pseudomonadota</taxon>
        <taxon>Gammaproteobacteria</taxon>
        <taxon>Oceanospirillales</taxon>
        <taxon>Alcanivoracaceae</taxon>
        <taxon>Alcanivorax</taxon>
    </lineage>
</organism>
<dbReference type="eggNOG" id="COG2913">
    <property type="taxonomic scope" value="Bacteria"/>
</dbReference>
<dbReference type="OrthoDB" id="9808250at2"/>
<dbReference type="InterPro" id="IPR007450">
    <property type="entry name" value="BamE_dom"/>
</dbReference>
<dbReference type="Gene3D" id="3.30.1450.10">
    <property type="match status" value="1"/>
</dbReference>
<accession>A0A095URK3</accession>
<reference evidence="7 8" key="1">
    <citation type="submission" date="2012-09" db="EMBL/GenBank/DDBJ databases">
        <title>Genome Sequence of alkane-degrading Bacterium Alcanivorax sp. 19-m-6.</title>
        <authorList>
            <person name="Lai Q."/>
            <person name="Shao Z."/>
        </authorList>
    </citation>
    <scope>NUCLEOTIDE SEQUENCE [LARGE SCALE GENOMIC DNA]</scope>
    <source>
        <strain evidence="7 8">19-m-6</strain>
    </source>
</reference>
<dbReference type="GO" id="GO:0030674">
    <property type="term" value="F:protein-macromolecule adaptor activity"/>
    <property type="evidence" value="ECO:0007669"/>
    <property type="project" value="TreeGrafter"/>
</dbReference>
<keyword evidence="1 4" id="KW-0732">Signal</keyword>
<comment type="subcellular location">
    <subcellularLocation>
        <location evidence="4">Cell outer membrane</location>
        <topology evidence="4">Lipid-anchor</topology>
    </subcellularLocation>
</comment>
<dbReference type="GO" id="GO:0051205">
    <property type="term" value="P:protein insertion into membrane"/>
    <property type="evidence" value="ECO:0007669"/>
    <property type="project" value="UniProtKB-UniRule"/>
</dbReference>
<proteinExistence type="inferred from homology"/>
<evidence type="ECO:0000256" key="2">
    <source>
        <dbReference type="ARBA" id="ARBA00023136"/>
    </source>
</evidence>
<keyword evidence="8" id="KW-1185">Reference proteome</keyword>
<evidence type="ECO:0000259" key="6">
    <source>
        <dbReference type="Pfam" id="PF04355"/>
    </source>
</evidence>
<comment type="caution">
    <text evidence="7">The sequence shown here is derived from an EMBL/GenBank/DDBJ whole genome shotgun (WGS) entry which is preliminary data.</text>
</comment>